<dbReference type="RefSeq" id="WP_071927912.1">
    <property type="nucleotide sequence ID" value="NZ_CP018082.1"/>
</dbReference>
<proteinExistence type="predicted"/>
<dbReference type="KEGG" id="nsl:BOX37_13080"/>
<gene>
    <name evidence="2" type="ORF">BOX37_13080</name>
</gene>
<dbReference type="AlphaFoldDB" id="A0A1J0VRU2"/>
<keyword evidence="3" id="KW-1185">Reference proteome</keyword>
<reference evidence="2" key="1">
    <citation type="submission" date="2016-11" db="EMBL/GenBank/DDBJ databases">
        <authorList>
            <person name="Jaros S."/>
            <person name="Januszkiewicz K."/>
            <person name="Wedrychowicz H."/>
        </authorList>
    </citation>
    <scope>NUCLEOTIDE SEQUENCE [LARGE SCALE GENOMIC DNA]</scope>
    <source>
        <strain evidence="2">Y48</strain>
    </source>
</reference>
<feature type="region of interest" description="Disordered" evidence="1">
    <location>
        <begin position="44"/>
        <end position="67"/>
    </location>
</feature>
<evidence type="ECO:0000256" key="1">
    <source>
        <dbReference type="SAM" id="MobiDB-lite"/>
    </source>
</evidence>
<protein>
    <submittedName>
        <fullName evidence="2">Uncharacterized protein</fullName>
    </submittedName>
</protein>
<accession>A0A1J0VRU2</accession>
<name>A0A1J0VRU2_9NOCA</name>
<evidence type="ECO:0000313" key="3">
    <source>
        <dbReference type="Proteomes" id="UP000183810"/>
    </source>
</evidence>
<sequence length="67" mass="7292">MQTGVFSMHPDAGGVPPLNLARLVEDSGTEPLFLLTHSHLPVNKKVGYGREGNEEERGHRFTKPPAA</sequence>
<organism evidence="2 3">
    <name type="scientific">Nocardia mangyaensis</name>
    <dbReference type="NCBI Taxonomy" id="2213200"/>
    <lineage>
        <taxon>Bacteria</taxon>
        <taxon>Bacillati</taxon>
        <taxon>Actinomycetota</taxon>
        <taxon>Actinomycetes</taxon>
        <taxon>Mycobacteriales</taxon>
        <taxon>Nocardiaceae</taxon>
        <taxon>Nocardia</taxon>
    </lineage>
</organism>
<dbReference type="Proteomes" id="UP000183810">
    <property type="component" value="Chromosome"/>
</dbReference>
<evidence type="ECO:0000313" key="2">
    <source>
        <dbReference type="EMBL" id="APE34729.1"/>
    </source>
</evidence>
<dbReference type="EMBL" id="CP018082">
    <property type="protein sequence ID" value="APE34729.1"/>
    <property type="molecule type" value="Genomic_DNA"/>
</dbReference>